<organism evidence="7 8">
    <name type="scientific">Megaselia scalaris</name>
    <name type="common">Humpbacked fly</name>
    <name type="synonym">Phora scalaris</name>
    <dbReference type="NCBI Taxonomy" id="36166"/>
    <lineage>
        <taxon>Eukaryota</taxon>
        <taxon>Metazoa</taxon>
        <taxon>Ecdysozoa</taxon>
        <taxon>Arthropoda</taxon>
        <taxon>Hexapoda</taxon>
        <taxon>Insecta</taxon>
        <taxon>Pterygota</taxon>
        <taxon>Neoptera</taxon>
        <taxon>Endopterygota</taxon>
        <taxon>Diptera</taxon>
        <taxon>Brachycera</taxon>
        <taxon>Muscomorpha</taxon>
        <taxon>Platypezoidea</taxon>
        <taxon>Phoridae</taxon>
        <taxon>Megaseliini</taxon>
        <taxon>Megaselia</taxon>
    </lineage>
</organism>
<keyword evidence="2" id="KW-0819">tRNA processing</keyword>
<dbReference type="Gene3D" id="1.10.3090.10">
    <property type="entry name" value="cca-adding enzyme, domain 2"/>
    <property type="match status" value="1"/>
</dbReference>
<dbReference type="GO" id="GO:0046872">
    <property type="term" value="F:metal ion binding"/>
    <property type="evidence" value="ECO:0007669"/>
    <property type="project" value="UniProtKB-KW"/>
</dbReference>
<comment type="cofactor">
    <cofactor evidence="1">
        <name>Mg(2+)</name>
        <dbReference type="ChEBI" id="CHEBI:18420"/>
    </cofactor>
</comment>
<evidence type="ECO:0000256" key="2">
    <source>
        <dbReference type="ARBA" id="ARBA00022694"/>
    </source>
</evidence>
<keyword evidence="5" id="KW-0460">Magnesium</keyword>
<keyword evidence="3" id="KW-0548">Nucleotidyltransferase</keyword>
<evidence type="ECO:0000259" key="6">
    <source>
        <dbReference type="Pfam" id="PF12627"/>
    </source>
</evidence>
<reference evidence="7" key="2">
    <citation type="submission" date="2015-06" db="UniProtKB">
        <authorList>
            <consortium name="EnsemblMetazoa"/>
        </authorList>
    </citation>
    <scope>IDENTIFICATION</scope>
</reference>
<proteinExistence type="predicted"/>
<dbReference type="InterPro" id="IPR050264">
    <property type="entry name" value="Bact_CCA-adding_enz_type3_sf"/>
</dbReference>
<evidence type="ECO:0000256" key="3">
    <source>
        <dbReference type="ARBA" id="ARBA00022695"/>
    </source>
</evidence>
<dbReference type="Proteomes" id="UP000015102">
    <property type="component" value="Unassembled WGS sequence"/>
</dbReference>
<evidence type="ECO:0000256" key="1">
    <source>
        <dbReference type="ARBA" id="ARBA00001946"/>
    </source>
</evidence>
<keyword evidence="8" id="KW-1185">Reference proteome</keyword>
<dbReference type="GO" id="GO:0001680">
    <property type="term" value="P:tRNA 3'-terminal CCA addition"/>
    <property type="evidence" value="ECO:0007669"/>
    <property type="project" value="TreeGrafter"/>
</dbReference>
<dbReference type="GO" id="GO:0000049">
    <property type="term" value="F:tRNA binding"/>
    <property type="evidence" value="ECO:0007669"/>
    <property type="project" value="TreeGrafter"/>
</dbReference>
<dbReference type="InterPro" id="IPR032828">
    <property type="entry name" value="PolyA_RNA-bd"/>
</dbReference>
<dbReference type="PANTHER" id="PTHR46173">
    <property type="entry name" value="CCA TRNA NUCLEOTIDYLTRANSFERASE 1, MITOCHONDRIAL"/>
    <property type="match status" value="1"/>
</dbReference>
<dbReference type="GO" id="GO:1990180">
    <property type="term" value="P:mitochondrial tRNA 3'-end processing"/>
    <property type="evidence" value="ECO:0007669"/>
    <property type="project" value="TreeGrafter"/>
</dbReference>
<dbReference type="PANTHER" id="PTHR46173:SF1">
    <property type="entry name" value="CCA TRNA NUCLEOTIDYLTRANSFERASE 1, MITOCHONDRIAL"/>
    <property type="match status" value="1"/>
</dbReference>
<dbReference type="GO" id="GO:0016779">
    <property type="term" value="F:nucleotidyltransferase activity"/>
    <property type="evidence" value="ECO:0007669"/>
    <property type="project" value="UniProtKB-KW"/>
</dbReference>
<protein>
    <recommendedName>
        <fullName evidence="6">tRNA nucleotidyltransferase/poly(A) polymerase RNA and SrmB- binding domain-containing protein</fullName>
    </recommendedName>
</protein>
<evidence type="ECO:0000256" key="4">
    <source>
        <dbReference type="ARBA" id="ARBA00022723"/>
    </source>
</evidence>
<feature type="domain" description="tRNA nucleotidyltransferase/poly(A) polymerase RNA and SrmB- binding" evidence="6">
    <location>
        <begin position="59"/>
        <end position="110"/>
    </location>
</feature>
<evidence type="ECO:0000256" key="5">
    <source>
        <dbReference type="ARBA" id="ARBA00022842"/>
    </source>
</evidence>
<dbReference type="EMBL" id="CAQQ02001433">
    <property type="status" value="NOT_ANNOTATED_CDS"/>
    <property type="molecule type" value="Genomic_DNA"/>
</dbReference>
<evidence type="ECO:0000313" key="8">
    <source>
        <dbReference type="Proteomes" id="UP000015102"/>
    </source>
</evidence>
<keyword evidence="4" id="KW-0479">Metal-binding</keyword>
<dbReference type="SUPFAM" id="SSF81891">
    <property type="entry name" value="Poly A polymerase C-terminal region-like"/>
    <property type="match status" value="1"/>
</dbReference>
<keyword evidence="3" id="KW-0808">Transferase</keyword>
<dbReference type="GO" id="GO:0005739">
    <property type="term" value="C:mitochondrion"/>
    <property type="evidence" value="ECO:0007669"/>
    <property type="project" value="TreeGrafter"/>
</dbReference>
<dbReference type="AlphaFoldDB" id="T1GCE7"/>
<name>T1GCE7_MEGSC</name>
<dbReference type="OMA" id="NLCPKPM"/>
<dbReference type="HOGENOM" id="CLU_015961_2_0_1"/>
<accession>T1GCE7</accession>
<dbReference type="EnsemblMetazoa" id="MESCA000958-RA">
    <property type="protein sequence ID" value="MESCA000958-PA"/>
    <property type="gene ID" value="MESCA000958"/>
</dbReference>
<sequence>MFLGFDGSLYDYFFGYEDLQKRRVVFVGNPDQRIKEDFLRILRYFRFYGRIAEKPNHHDKETIDAITENISGLEKISGERIWSELKKILKGNFALELMEEMLKCGIAKYIGLPESLNLEEMRRVYGTKQDLQSITYLAALLDSSEDVLKLHSRLKLSAFERDLAIFLAENRKFVGTDLNELSDYKKRCILHSNRKDFYEELLKYFGKEEIYREFKDWNIPKFPLNGGILKQNNCPSGKVMGSVMTELKAIWAEDNFETSQKDLLSIHLPNVLNKMKIDEFPSNKKLKTER</sequence>
<evidence type="ECO:0000313" key="7">
    <source>
        <dbReference type="EnsemblMetazoa" id="MESCA000958-PA"/>
    </source>
</evidence>
<dbReference type="STRING" id="36166.T1GCE7"/>
<reference evidence="8" key="1">
    <citation type="submission" date="2013-02" db="EMBL/GenBank/DDBJ databases">
        <authorList>
            <person name="Hughes D."/>
        </authorList>
    </citation>
    <scope>NUCLEOTIDE SEQUENCE</scope>
    <source>
        <strain>Durham</strain>
        <strain evidence="8">NC isolate 2 -- Noor lab</strain>
    </source>
</reference>
<dbReference type="Pfam" id="PF12627">
    <property type="entry name" value="PolyA_pol_RNAbd"/>
    <property type="match status" value="1"/>
</dbReference>